<dbReference type="EMBL" id="JBHRTL010000005">
    <property type="protein sequence ID" value="MFC3154624.1"/>
    <property type="molecule type" value="Genomic_DNA"/>
</dbReference>
<evidence type="ECO:0000313" key="2">
    <source>
        <dbReference type="Proteomes" id="UP001595548"/>
    </source>
</evidence>
<comment type="caution">
    <text evidence="1">The sequence shown here is derived from an EMBL/GenBank/DDBJ whole genome shotgun (WGS) entry which is preliminary data.</text>
</comment>
<dbReference type="Proteomes" id="UP001595548">
    <property type="component" value="Unassembled WGS sequence"/>
</dbReference>
<name>A0ABV7HLC0_9GAMM</name>
<protein>
    <submittedName>
        <fullName evidence="1">Substrate-binding periplasmic protein</fullName>
    </submittedName>
</protein>
<proteinExistence type="predicted"/>
<dbReference type="RefSeq" id="WP_382414986.1">
    <property type="nucleotide sequence ID" value="NZ_AP031500.1"/>
</dbReference>
<sequence>MRLQPVIGHHRELKRFVSVILVTLAGLLLSHSSAALTEPAATPQEQRPPSDNAIMRVTLWAGKNGRGRYEVALLRTILDRTADNYPAYQLSVNSSPFGTQRGRQVVADGEQANVYVSGLREDDYTRNRDILMIRRPVMKGLFGYRAAIIRQGDGARYAQSAQQHNLRDLTIGQGSHWEDAMILRYNNFTVNDNGRFENLFEMLAYGRFDAIFLGIAEIEPELAAAPLNDKLTIAYQPIIYYPHAMVFQVSGKHPQLARRIKEGFAQISDDGTHDQLLEHYFGGAINRIRAANTNIFVLKHPTPSLMPELTQPMLIQPPELNADL</sequence>
<evidence type="ECO:0000313" key="1">
    <source>
        <dbReference type="EMBL" id="MFC3154624.1"/>
    </source>
</evidence>
<dbReference type="SUPFAM" id="SSF53850">
    <property type="entry name" value="Periplasmic binding protein-like II"/>
    <property type="match status" value="1"/>
</dbReference>
<keyword evidence="2" id="KW-1185">Reference proteome</keyword>
<reference evidence="2" key="1">
    <citation type="journal article" date="2019" name="Int. J. Syst. Evol. Microbiol.">
        <title>The Global Catalogue of Microorganisms (GCM) 10K type strain sequencing project: providing services to taxonomists for standard genome sequencing and annotation.</title>
        <authorList>
            <consortium name="The Broad Institute Genomics Platform"/>
            <consortium name="The Broad Institute Genome Sequencing Center for Infectious Disease"/>
            <person name="Wu L."/>
            <person name="Ma J."/>
        </authorList>
    </citation>
    <scope>NUCLEOTIDE SEQUENCE [LARGE SCALE GENOMIC DNA]</scope>
    <source>
        <strain evidence="2">KCTC 52141</strain>
    </source>
</reference>
<organism evidence="1 2">
    <name type="scientific">Gilvimarinus japonicus</name>
    <dbReference type="NCBI Taxonomy" id="1796469"/>
    <lineage>
        <taxon>Bacteria</taxon>
        <taxon>Pseudomonadati</taxon>
        <taxon>Pseudomonadota</taxon>
        <taxon>Gammaproteobacteria</taxon>
        <taxon>Cellvibrionales</taxon>
        <taxon>Cellvibrionaceae</taxon>
        <taxon>Gilvimarinus</taxon>
    </lineage>
</organism>
<gene>
    <name evidence="1" type="ORF">ACFOEB_05360</name>
</gene>
<dbReference type="Gene3D" id="3.40.190.10">
    <property type="entry name" value="Periplasmic binding protein-like II"/>
    <property type="match status" value="1"/>
</dbReference>
<accession>A0ABV7HLC0</accession>